<dbReference type="EMBL" id="JANBVO010000016">
    <property type="protein sequence ID" value="KAJ9144589.1"/>
    <property type="molecule type" value="Genomic_DNA"/>
</dbReference>
<keyword evidence="1" id="KW-0732">Signal</keyword>
<dbReference type="AlphaFoldDB" id="A0AA38RRD1"/>
<feature type="domain" description="AB hydrolase-1" evidence="2">
    <location>
        <begin position="73"/>
        <end position="185"/>
    </location>
</feature>
<accession>A0AA38RRD1</accession>
<dbReference type="Gene3D" id="3.40.50.1820">
    <property type="entry name" value="alpha/beta hydrolase"/>
    <property type="match status" value="1"/>
</dbReference>
<evidence type="ECO:0000256" key="1">
    <source>
        <dbReference type="SAM" id="SignalP"/>
    </source>
</evidence>
<dbReference type="PANTHER" id="PTHR46438:SF2">
    <property type="entry name" value="ALPHA_BETA-HYDROLASES SUPERFAMILY PROTEIN"/>
    <property type="match status" value="1"/>
</dbReference>
<proteinExistence type="predicted"/>
<dbReference type="InterPro" id="IPR000073">
    <property type="entry name" value="AB_hydrolase_1"/>
</dbReference>
<feature type="chain" id="PRO_5041408769" evidence="1">
    <location>
        <begin position="34"/>
        <end position="399"/>
    </location>
</feature>
<dbReference type="GO" id="GO:0016787">
    <property type="term" value="F:hydrolase activity"/>
    <property type="evidence" value="ECO:0007669"/>
    <property type="project" value="UniProtKB-KW"/>
</dbReference>
<protein>
    <submittedName>
        <fullName evidence="3">Epoxide hydrolase 4</fullName>
    </submittedName>
</protein>
<dbReference type="Pfam" id="PF00561">
    <property type="entry name" value="Abhydrolase_1"/>
    <property type="match status" value="1"/>
</dbReference>
<feature type="signal peptide" evidence="1">
    <location>
        <begin position="1"/>
        <end position="33"/>
    </location>
</feature>
<reference evidence="3" key="1">
    <citation type="submission" date="2022-07" db="EMBL/GenBank/DDBJ databases">
        <title>Fungi with potential for degradation of polypropylene.</title>
        <authorList>
            <person name="Gostincar C."/>
        </authorList>
    </citation>
    <scope>NUCLEOTIDE SEQUENCE</scope>
    <source>
        <strain evidence="3">EXF-13308</strain>
    </source>
</reference>
<organism evidence="3 4">
    <name type="scientific">Pleurostoma richardsiae</name>
    <dbReference type="NCBI Taxonomy" id="41990"/>
    <lineage>
        <taxon>Eukaryota</taxon>
        <taxon>Fungi</taxon>
        <taxon>Dikarya</taxon>
        <taxon>Ascomycota</taxon>
        <taxon>Pezizomycotina</taxon>
        <taxon>Sordariomycetes</taxon>
        <taxon>Sordariomycetidae</taxon>
        <taxon>Calosphaeriales</taxon>
        <taxon>Pleurostomataceae</taxon>
        <taxon>Pleurostoma</taxon>
    </lineage>
</organism>
<evidence type="ECO:0000259" key="2">
    <source>
        <dbReference type="Pfam" id="PF00561"/>
    </source>
</evidence>
<evidence type="ECO:0000313" key="4">
    <source>
        <dbReference type="Proteomes" id="UP001174694"/>
    </source>
</evidence>
<comment type="caution">
    <text evidence="3">The sequence shown here is derived from an EMBL/GenBank/DDBJ whole genome shotgun (WGS) entry which is preliminary data.</text>
</comment>
<keyword evidence="4" id="KW-1185">Reference proteome</keyword>
<gene>
    <name evidence="3" type="ORF">NKR23_g5800</name>
</gene>
<dbReference type="PANTHER" id="PTHR46438">
    <property type="entry name" value="ALPHA/BETA-HYDROLASES SUPERFAMILY PROTEIN"/>
    <property type="match status" value="1"/>
</dbReference>
<dbReference type="InterPro" id="IPR029058">
    <property type="entry name" value="AB_hydrolase_fold"/>
</dbReference>
<dbReference type="SUPFAM" id="SSF53474">
    <property type="entry name" value="alpha/beta-Hydrolases"/>
    <property type="match status" value="1"/>
</dbReference>
<dbReference type="Proteomes" id="UP001174694">
    <property type="component" value="Unassembled WGS sequence"/>
</dbReference>
<name>A0AA38RRD1_9PEZI</name>
<keyword evidence="3" id="KW-0378">Hydrolase</keyword>
<evidence type="ECO:0000313" key="3">
    <source>
        <dbReference type="EMBL" id="KAJ9144589.1"/>
    </source>
</evidence>
<sequence>MSLRVKATLVAAFALLTGSALLASAATSPVAHSQYLEAADHPDIFSNHSFCEHIVDLGEIRMNYATAGSADKPALLLIPGQTESWWGYEVAMWLLKDNYQVFAVDMRGQGRSTWTPGRYSFDNFGNDLVRFIDIVIQRPVVVSGLSSGGVVSAWLSAFAKPGQIRAAVYEDPPLFASEAKPAIGQSVMQTAAGPFFQLWYKWLGAQWTIGATTAMYAAEKTELPGWILQYLGNSTGPNGLDIALDEYDPEWGAGFVSGSVGVTCDHEAMLTHVKTPVLFTHHLRAIDPTTGNLLGSVSDTQVQYVQDLIAANGNQSFTLESFPTQPHDMHSSDPATYVTAITGWMARLGLGSALTPNKTQVAAAEAKVSAAATSPPSCPTTTSKCSTVAGSASAVARLI</sequence>